<dbReference type="InterPro" id="IPR026906">
    <property type="entry name" value="LRR_5"/>
</dbReference>
<dbReference type="Proteomes" id="UP000013827">
    <property type="component" value="Unassembled WGS sequence"/>
</dbReference>
<dbReference type="PaxDb" id="2903-EOD29419"/>
<name>A0A0D3K0Y4_EMIH1</name>
<reference evidence="1" key="2">
    <citation type="submission" date="2024-10" db="UniProtKB">
        <authorList>
            <consortium name="EnsemblProtists"/>
        </authorList>
    </citation>
    <scope>IDENTIFICATION</scope>
</reference>
<protein>
    <submittedName>
        <fullName evidence="1">Uncharacterized protein</fullName>
    </submittedName>
</protein>
<dbReference type="InterPro" id="IPR053139">
    <property type="entry name" value="Surface_bspA-like"/>
</dbReference>
<reference evidence="2" key="1">
    <citation type="journal article" date="2013" name="Nature">
        <title>Pan genome of the phytoplankton Emiliania underpins its global distribution.</title>
        <authorList>
            <person name="Read B.A."/>
            <person name="Kegel J."/>
            <person name="Klute M.J."/>
            <person name="Kuo A."/>
            <person name="Lefebvre S.C."/>
            <person name="Maumus F."/>
            <person name="Mayer C."/>
            <person name="Miller J."/>
            <person name="Monier A."/>
            <person name="Salamov A."/>
            <person name="Young J."/>
            <person name="Aguilar M."/>
            <person name="Claverie J.M."/>
            <person name="Frickenhaus S."/>
            <person name="Gonzalez K."/>
            <person name="Herman E.K."/>
            <person name="Lin Y.C."/>
            <person name="Napier J."/>
            <person name="Ogata H."/>
            <person name="Sarno A.F."/>
            <person name="Shmutz J."/>
            <person name="Schroeder D."/>
            <person name="de Vargas C."/>
            <person name="Verret F."/>
            <person name="von Dassow P."/>
            <person name="Valentin K."/>
            <person name="Van de Peer Y."/>
            <person name="Wheeler G."/>
            <person name="Dacks J.B."/>
            <person name="Delwiche C.F."/>
            <person name="Dyhrman S.T."/>
            <person name="Glockner G."/>
            <person name="John U."/>
            <person name="Richards T."/>
            <person name="Worden A.Z."/>
            <person name="Zhang X."/>
            <person name="Grigoriev I.V."/>
            <person name="Allen A.E."/>
            <person name="Bidle K."/>
            <person name="Borodovsky M."/>
            <person name="Bowler C."/>
            <person name="Brownlee C."/>
            <person name="Cock J.M."/>
            <person name="Elias M."/>
            <person name="Gladyshev V.N."/>
            <person name="Groth M."/>
            <person name="Guda C."/>
            <person name="Hadaegh A."/>
            <person name="Iglesias-Rodriguez M.D."/>
            <person name="Jenkins J."/>
            <person name="Jones B.M."/>
            <person name="Lawson T."/>
            <person name="Leese F."/>
            <person name="Lindquist E."/>
            <person name="Lobanov A."/>
            <person name="Lomsadze A."/>
            <person name="Malik S.B."/>
            <person name="Marsh M.E."/>
            <person name="Mackinder L."/>
            <person name="Mock T."/>
            <person name="Mueller-Roeber B."/>
            <person name="Pagarete A."/>
            <person name="Parker M."/>
            <person name="Probert I."/>
            <person name="Quesneville H."/>
            <person name="Raines C."/>
            <person name="Rensing S.A."/>
            <person name="Riano-Pachon D.M."/>
            <person name="Richier S."/>
            <person name="Rokitta S."/>
            <person name="Shiraiwa Y."/>
            <person name="Soanes D.M."/>
            <person name="van der Giezen M."/>
            <person name="Wahlund T.M."/>
            <person name="Williams B."/>
            <person name="Wilson W."/>
            <person name="Wolfe G."/>
            <person name="Wurch L.L."/>
        </authorList>
    </citation>
    <scope>NUCLEOTIDE SEQUENCE</scope>
</reference>
<evidence type="ECO:0000313" key="2">
    <source>
        <dbReference type="Proteomes" id="UP000013827"/>
    </source>
</evidence>
<dbReference type="PANTHER" id="PTHR45661:SF3">
    <property type="entry name" value="IG-LIKE DOMAIN-CONTAINING PROTEIN"/>
    <property type="match status" value="1"/>
</dbReference>
<sequence length="450" mass="47783">MSANDHPTREAALYHPWTVGSPAEGWQVTITAGHATLPDGLTHLSSRAFLECKSLASVTCPSSLVSIGDRAFDGCTSLASIQLPDGLTSVGRHAFDGCSSLASIELPAGLALVGAYAFRYCASLASLSLPPALCCVEVGAFYCCSSLSSVTLPASLVSIGTAAFDGCSSLASLPLPAGLASIGTLLSAGCFGLPPLLFTPRTTGHRQPLLPLLLLPHLRLTYLGKTAFYYCTSLASVAIPDGVSSIGPGCFRDCSSLAELRLPSSLSPDAKHKSNHHSPLFRAALDQRSRGHDAFLRCTSLSSVALPDGLEHAFFDCSSLRRLTFPAHNSRLAQLQNLGYQAFGGCSSLATATLPLDADANDLDGTAEMVKLVAFCPTTTVLRLSPARMRAQERLRLLYQGVLAYKRCRPLLLGWLERAQIRLDSYGLDGAARQRDREEFESEFADLTAT</sequence>
<dbReference type="AlphaFoldDB" id="A0A0D3K0Y4"/>
<organism evidence="1 2">
    <name type="scientific">Emiliania huxleyi (strain CCMP1516)</name>
    <dbReference type="NCBI Taxonomy" id="280463"/>
    <lineage>
        <taxon>Eukaryota</taxon>
        <taxon>Haptista</taxon>
        <taxon>Haptophyta</taxon>
        <taxon>Prymnesiophyceae</taxon>
        <taxon>Isochrysidales</taxon>
        <taxon>Noelaerhabdaceae</taxon>
        <taxon>Emiliania</taxon>
    </lineage>
</organism>
<dbReference type="GeneID" id="19046768"/>
<dbReference type="KEGG" id="ehx:EMIHUDRAFT_204088"/>
<accession>A0A0D3K0Y4</accession>
<dbReference type="Pfam" id="PF13306">
    <property type="entry name" value="LRR_5"/>
    <property type="match status" value="2"/>
</dbReference>
<dbReference type="Gene3D" id="3.80.10.10">
    <property type="entry name" value="Ribonuclease Inhibitor"/>
    <property type="match status" value="3"/>
</dbReference>
<dbReference type="InterPro" id="IPR032675">
    <property type="entry name" value="LRR_dom_sf"/>
</dbReference>
<dbReference type="RefSeq" id="XP_005781848.1">
    <property type="nucleotide sequence ID" value="XM_005781791.1"/>
</dbReference>
<dbReference type="HOGENOM" id="CLU_034334_1_0_1"/>
<dbReference type="EnsemblProtists" id="EOD29419">
    <property type="protein sequence ID" value="EOD29419"/>
    <property type="gene ID" value="EMIHUDRAFT_204088"/>
</dbReference>
<evidence type="ECO:0000313" key="1">
    <source>
        <dbReference type="EnsemblProtists" id="EOD29419"/>
    </source>
</evidence>
<dbReference type="PANTHER" id="PTHR45661">
    <property type="entry name" value="SURFACE ANTIGEN"/>
    <property type="match status" value="1"/>
</dbReference>
<dbReference type="SUPFAM" id="SSF52058">
    <property type="entry name" value="L domain-like"/>
    <property type="match status" value="1"/>
</dbReference>
<keyword evidence="2" id="KW-1185">Reference proteome</keyword>
<proteinExistence type="predicted"/>